<evidence type="ECO:0000313" key="2">
    <source>
        <dbReference type="Proteomes" id="UP001480082"/>
    </source>
</evidence>
<proteinExistence type="predicted"/>
<protein>
    <submittedName>
        <fullName evidence="1">Uncharacterized protein</fullName>
    </submittedName>
</protein>
<name>A0ACC6T8C8_9HYPH</name>
<keyword evidence="2" id="KW-1185">Reference proteome</keyword>
<reference evidence="1 2" key="1">
    <citation type="journal article" date="2024" name="Proc. Natl. Acad. Sci. U.S.A.">
        <title>The evolutionary genomics of adaptation to stress in wild rhizobium bacteria.</title>
        <authorList>
            <person name="Kehlet-Delgado H."/>
            <person name="Montoya A.P."/>
            <person name="Jensen K.T."/>
            <person name="Wendlandt C.E."/>
            <person name="Dexheimer C."/>
            <person name="Roberts M."/>
            <person name="Torres Martinez L."/>
            <person name="Friesen M.L."/>
            <person name="Griffitts J.S."/>
            <person name="Porter S.S."/>
        </authorList>
    </citation>
    <scope>NUCLEOTIDE SEQUENCE [LARGE SCALE GENOMIC DNA]</scope>
    <source>
        <strain evidence="1 2">M0468</strain>
    </source>
</reference>
<dbReference type="Proteomes" id="UP001480082">
    <property type="component" value="Unassembled WGS sequence"/>
</dbReference>
<sequence length="244" mass="26915">MPKDNTSGMQRGKEDRPARPDGLCRVALAAFLLGRHWPDYSTICRDGEGGAICAREWIGAASGWMAASAAAVAIRPLLGQLREQRRQTEFALGYAPATLSATHVKNGLEDAVIHIVNWNRFPADVLDVRMDAGRMAAGMSNSRINVSGEQLARDSGEEAIKGIVRIDGWEDRNSRPPFVDVTVYITFHDGAPAIAPVEFEVALVVYAEKPYRTTLGASMNVRVEGTFQIDETRWCFSRNPRRQN</sequence>
<organism evidence="1 2">
    <name type="scientific">Mesorhizobium australicum</name>
    <dbReference type="NCBI Taxonomy" id="536018"/>
    <lineage>
        <taxon>Bacteria</taxon>
        <taxon>Pseudomonadati</taxon>
        <taxon>Pseudomonadota</taxon>
        <taxon>Alphaproteobacteria</taxon>
        <taxon>Hyphomicrobiales</taxon>
        <taxon>Phyllobacteriaceae</taxon>
        <taxon>Mesorhizobium</taxon>
    </lineage>
</organism>
<comment type="caution">
    <text evidence="1">The sequence shown here is derived from an EMBL/GenBank/DDBJ whole genome shotgun (WGS) entry which is preliminary data.</text>
</comment>
<accession>A0ACC6T8C8</accession>
<dbReference type="EMBL" id="JAMYRI010000030">
    <property type="protein sequence ID" value="MER9288185.1"/>
    <property type="molecule type" value="Genomic_DNA"/>
</dbReference>
<gene>
    <name evidence="1" type="ORF">NKI81_30475</name>
</gene>
<evidence type="ECO:0000313" key="1">
    <source>
        <dbReference type="EMBL" id="MER9288185.1"/>
    </source>
</evidence>